<sequence>MNLHERIRQAATELLEDDITSNINSYTCNRIADDISSSSIYTHCEVKAVIRELAESFLYAVLRKPVETLGFEPEEAARSELKSIVADKFYSSAFIHVIAMHDKDVDSECFATTRKAWLKHIVENV</sequence>
<evidence type="ECO:0000313" key="1">
    <source>
        <dbReference type="EMBL" id="ALP47158.1"/>
    </source>
</evidence>
<name>A0A126HGJ2_9CAUD</name>
<evidence type="ECO:0000313" key="2">
    <source>
        <dbReference type="Proteomes" id="UP000230575"/>
    </source>
</evidence>
<accession>A0A126HGJ2</accession>
<organism evidence="1 2">
    <name type="scientific">Vibrio phage phi-Grn1</name>
    <dbReference type="NCBI Taxonomy" id="1747713"/>
    <lineage>
        <taxon>Viruses</taxon>
        <taxon>Duplodnaviria</taxon>
        <taxon>Heunggongvirae</taxon>
        <taxon>Uroviricota</taxon>
        <taxon>Caudoviricetes</taxon>
        <taxon>Pantevenvirales</taxon>
        <taxon>Straboviridae</taxon>
        <taxon>Schizotequatrovirus</taxon>
        <taxon>Schizotequatrovirus valkk3</taxon>
    </lineage>
</organism>
<reference evidence="1 2" key="1">
    <citation type="journal article" date="2016" name="Front. Microbiol.">
        <title>Comparative Functional Genomic Analysis of Two Vibrio Phages Reveals Complex Metabolic Interactions with the Host Cell.</title>
        <authorList>
            <person name="Skliros D."/>
            <person name="Kalatzis P.G."/>
            <person name="Katharios P."/>
            <person name="Flemetakis E."/>
        </authorList>
    </citation>
    <scope>NUCLEOTIDE SEQUENCE [LARGE SCALE GENOMIC DNA]</scope>
</reference>
<dbReference type="EMBL" id="KT919972">
    <property type="protein sequence ID" value="ALP47158.1"/>
    <property type="molecule type" value="Genomic_DNA"/>
</dbReference>
<gene>
    <name evidence="1" type="ORF">phiGrn1_0295</name>
</gene>
<proteinExistence type="predicted"/>
<dbReference type="Proteomes" id="UP000230575">
    <property type="component" value="Segment"/>
</dbReference>
<protein>
    <submittedName>
        <fullName evidence="1">Uncharacterized protein</fullName>
    </submittedName>
</protein>